<evidence type="ECO:0000313" key="3">
    <source>
        <dbReference type="Proteomes" id="UP000248783"/>
    </source>
</evidence>
<evidence type="ECO:0000313" key="2">
    <source>
        <dbReference type="EMBL" id="PZR52198.1"/>
    </source>
</evidence>
<evidence type="ECO:0000256" key="1">
    <source>
        <dbReference type="SAM" id="MobiDB-lite"/>
    </source>
</evidence>
<accession>A0A2W5XRC6</accession>
<feature type="region of interest" description="Disordered" evidence="1">
    <location>
        <begin position="44"/>
        <end position="78"/>
    </location>
</feature>
<dbReference type="EMBL" id="QKWH01000012">
    <property type="protein sequence ID" value="PZR52198.1"/>
    <property type="molecule type" value="Genomic_DNA"/>
</dbReference>
<comment type="caution">
    <text evidence="2">The sequence shown here is derived from an EMBL/GenBank/DDBJ whole genome shotgun (WGS) entry which is preliminary data.</text>
</comment>
<organism evidence="2 3">
    <name type="scientific">Xylanimonas oleitrophica</name>
    <dbReference type="NCBI Taxonomy" id="2607479"/>
    <lineage>
        <taxon>Bacteria</taxon>
        <taxon>Bacillati</taxon>
        <taxon>Actinomycetota</taxon>
        <taxon>Actinomycetes</taxon>
        <taxon>Micrococcales</taxon>
        <taxon>Promicromonosporaceae</taxon>
        <taxon>Xylanimonas</taxon>
    </lineage>
</organism>
<name>A0A2W5XRC6_9MICO</name>
<keyword evidence="3" id="KW-1185">Reference proteome</keyword>
<dbReference type="AlphaFoldDB" id="A0A2W5XRC6"/>
<proteinExistence type="predicted"/>
<sequence>MGSAHGTLALLLGAAASAVTATAVGLLASLALAVLLVATAPRVAPQAVAPPPSRQHDPTTPGRPRPRAPGATSLPCAR</sequence>
<dbReference type="Proteomes" id="UP000248783">
    <property type="component" value="Unassembled WGS sequence"/>
</dbReference>
<gene>
    <name evidence="2" type="ORF">DNL40_13170</name>
</gene>
<feature type="compositionally biased region" description="Low complexity" evidence="1">
    <location>
        <begin position="58"/>
        <end position="72"/>
    </location>
</feature>
<reference evidence="2 3" key="1">
    <citation type="submission" date="2018-06" db="EMBL/GenBank/DDBJ databases">
        <title>Whole genome sequencing of a novel hydrocarbon degrading bacterial strain, PW21 isolated from oil contaminated produced water sample.</title>
        <authorList>
            <person name="Nagkirti P."/>
            <person name="Shaikh A."/>
            <person name="Gowdaman V."/>
            <person name="Engineer A.E."/>
            <person name="Dagar S."/>
            <person name="Dhakephalkar P.K."/>
        </authorList>
    </citation>
    <scope>NUCLEOTIDE SEQUENCE [LARGE SCALE GENOMIC DNA]</scope>
    <source>
        <strain evidence="2 3">PW21</strain>
    </source>
</reference>
<protein>
    <submittedName>
        <fullName evidence="2">Uncharacterized protein</fullName>
    </submittedName>
</protein>